<dbReference type="EMBL" id="CCKQ01007824">
    <property type="protein sequence ID" value="CDW79248.1"/>
    <property type="molecule type" value="Genomic_DNA"/>
</dbReference>
<dbReference type="Proteomes" id="UP000039865">
    <property type="component" value="Unassembled WGS sequence"/>
</dbReference>
<name>A0A078AEA0_STYLE</name>
<dbReference type="AlphaFoldDB" id="A0A078AEA0"/>
<organism evidence="1 2">
    <name type="scientific">Stylonychia lemnae</name>
    <name type="common">Ciliate</name>
    <dbReference type="NCBI Taxonomy" id="5949"/>
    <lineage>
        <taxon>Eukaryota</taxon>
        <taxon>Sar</taxon>
        <taxon>Alveolata</taxon>
        <taxon>Ciliophora</taxon>
        <taxon>Intramacronucleata</taxon>
        <taxon>Spirotrichea</taxon>
        <taxon>Stichotrichia</taxon>
        <taxon>Sporadotrichida</taxon>
        <taxon>Oxytrichidae</taxon>
        <taxon>Stylonychinae</taxon>
        <taxon>Stylonychia</taxon>
    </lineage>
</organism>
<proteinExistence type="predicted"/>
<evidence type="ECO:0000313" key="1">
    <source>
        <dbReference type="EMBL" id="CDW79248.1"/>
    </source>
</evidence>
<reference evidence="1 2" key="1">
    <citation type="submission" date="2014-06" db="EMBL/GenBank/DDBJ databases">
        <authorList>
            <person name="Swart Estienne"/>
        </authorList>
    </citation>
    <scope>NUCLEOTIDE SEQUENCE [LARGE SCALE GENOMIC DNA]</scope>
    <source>
        <strain evidence="1 2">130c</strain>
    </source>
</reference>
<dbReference type="InParanoid" id="A0A078AEA0"/>
<sequence length="329" mass="38329">MLMEDQTKIIPNEQNDKPIHCDNLGRSVKSNSQIQMADLNVIQTLIFKNQDGNLIIGLRKEYSILQNLETNMRIALEFKEKLSSIFKVDDFLVLFCLQGYIEVIQIKDFKKVRSFRHSSELDFSDVAETNLPNEFLVGFAHKQKNQYIKGMIASIILAISELQENKIIISYEEVLKSQTSINFQGYQNLPVICFARANNDLFVVCSIVDSFMLYDLASRKILYDRCIPNPSQSNNFNYLQPINIQSKQYPYLIYKDSRSIGYIDCTNLEAQMIEQCIFKTLGNHYSLYQETIGHGLMKLHTLYYNPEEKVNHQSFLRKLMEIEYQFPSK</sequence>
<protein>
    <submittedName>
        <fullName evidence="1">Uncharacterized protein</fullName>
    </submittedName>
</protein>
<accession>A0A078AEA0</accession>
<evidence type="ECO:0000313" key="2">
    <source>
        <dbReference type="Proteomes" id="UP000039865"/>
    </source>
</evidence>
<keyword evidence="2" id="KW-1185">Reference proteome</keyword>
<gene>
    <name evidence="1" type="primary">Contig10572.g11287</name>
    <name evidence="1" type="ORF">STYLEM_8234</name>
</gene>